<dbReference type="Pfam" id="PF01557">
    <property type="entry name" value="FAA_hydrolase"/>
    <property type="match status" value="1"/>
</dbReference>
<evidence type="ECO:0000256" key="1">
    <source>
        <dbReference type="ARBA" id="ARBA00010211"/>
    </source>
</evidence>
<dbReference type="PANTHER" id="PTHR11820:SF7">
    <property type="entry name" value="ACYLPYRUVASE FAHD1, MITOCHONDRIAL"/>
    <property type="match status" value="1"/>
</dbReference>
<dbReference type="OrthoDB" id="9805307at2"/>
<dbReference type="RefSeq" id="WP_132767056.1">
    <property type="nucleotide sequence ID" value="NZ_SMAB01000002.1"/>
</dbReference>
<dbReference type="GO" id="GO:0019752">
    <property type="term" value="P:carboxylic acid metabolic process"/>
    <property type="evidence" value="ECO:0007669"/>
    <property type="project" value="UniProtKB-ARBA"/>
</dbReference>
<dbReference type="Gene3D" id="3.90.850.10">
    <property type="entry name" value="Fumarylacetoacetase-like, C-terminal domain"/>
    <property type="match status" value="1"/>
</dbReference>
<dbReference type="EMBL" id="SMAB01000002">
    <property type="protein sequence ID" value="TCS84199.1"/>
    <property type="molecule type" value="Genomic_DNA"/>
</dbReference>
<comment type="similarity">
    <text evidence="1">Belongs to the FAH family.</text>
</comment>
<keyword evidence="5" id="KW-1185">Reference proteome</keyword>
<dbReference type="GO" id="GO:0018773">
    <property type="term" value="F:acetylpyruvate hydrolase activity"/>
    <property type="evidence" value="ECO:0007669"/>
    <property type="project" value="TreeGrafter"/>
</dbReference>
<protein>
    <submittedName>
        <fullName evidence="4">2-keto-4-pentenoate hydratase/2-oxohepta-3-ene-1,7-dioic acid hydratase in catechol pathway</fullName>
    </submittedName>
</protein>
<dbReference type="SUPFAM" id="SSF56529">
    <property type="entry name" value="FAH"/>
    <property type="match status" value="1"/>
</dbReference>
<proteinExistence type="inferred from homology"/>
<comment type="caution">
    <text evidence="4">The sequence shown here is derived from an EMBL/GenBank/DDBJ whole genome shotgun (WGS) entry which is preliminary data.</text>
</comment>
<dbReference type="InterPro" id="IPR036663">
    <property type="entry name" value="Fumarylacetoacetase_C_sf"/>
</dbReference>
<accession>A0A4V2UT53</accession>
<dbReference type="InterPro" id="IPR011234">
    <property type="entry name" value="Fumarylacetoacetase-like_C"/>
</dbReference>
<evidence type="ECO:0000256" key="2">
    <source>
        <dbReference type="ARBA" id="ARBA00022723"/>
    </source>
</evidence>
<name>A0A4V2UT53_9BACI</name>
<sequence length="303" mass="33944">MKFVTFRRQEEEKIGLLIHHDQEILDLKTAEIAMSGQNLIPNTMIEGIELGENFLKRCIEIYEWVSKKDNREWTYSLDSNEIQLLSPIPKPRKNIFCIGKNYVAHALEIGKAEDIPEYPMVFTKAPTAVTGHLANVYSHHSITQKLDYEGELAVVIGKRGVSIPKEEAMDYVFGYTIVNDITARDIQQRHKQYFLGKSLDTTCPIGPSIVHKSLIPDPHHLQITTKVNGEVRQNGNTKDFIFDIPTLISVLSQGMTLEPGDIISTGTPSGVGHGMNPPKYLKAGDVIEVKIEGIGVLKNRIVD</sequence>
<dbReference type="Proteomes" id="UP000295788">
    <property type="component" value="Unassembled WGS sequence"/>
</dbReference>
<evidence type="ECO:0000313" key="4">
    <source>
        <dbReference type="EMBL" id="TCS84199.1"/>
    </source>
</evidence>
<feature type="domain" description="Fumarylacetoacetase-like C-terminal" evidence="3">
    <location>
        <begin position="95"/>
        <end position="302"/>
    </location>
</feature>
<gene>
    <name evidence="4" type="ORF">EDD72_102243</name>
</gene>
<dbReference type="GO" id="GO:0046872">
    <property type="term" value="F:metal ion binding"/>
    <property type="evidence" value="ECO:0007669"/>
    <property type="project" value="UniProtKB-KW"/>
</dbReference>
<reference evidence="4 5" key="1">
    <citation type="submission" date="2019-03" db="EMBL/GenBank/DDBJ databases">
        <title>Genomic Encyclopedia of Type Strains, Phase IV (KMG-IV): sequencing the most valuable type-strain genomes for metagenomic binning, comparative biology and taxonomic classification.</title>
        <authorList>
            <person name="Goeker M."/>
        </authorList>
    </citation>
    <scope>NUCLEOTIDE SEQUENCE [LARGE SCALE GENOMIC DNA]</scope>
    <source>
        <strain evidence="4 5">DSM 23802</strain>
    </source>
</reference>
<evidence type="ECO:0000313" key="5">
    <source>
        <dbReference type="Proteomes" id="UP000295788"/>
    </source>
</evidence>
<dbReference type="FunFam" id="3.90.850.10:FF:000002">
    <property type="entry name" value="2-hydroxyhepta-2,4-diene-1,7-dioate isomerase"/>
    <property type="match status" value="1"/>
</dbReference>
<dbReference type="AlphaFoldDB" id="A0A4V2UT53"/>
<dbReference type="GO" id="GO:0016853">
    <property type="term" value="F:isomerase activity"/>
    <property type="evidence" value="ECO:0007669"/>
    <property type="project" value="UniProtKB-ARBA"/>
</dbReference>
<evidence type="ECO:0000259" key="3">
    <source>
        <dbReference type="Pfam" id="PF01557"/>
    </source>
</evidence>
<keyword evidence="2" id="KW-0479">Metal-binding</keyword>
<organism evidence="4 5">
    <name type="scientific">Tepidibacillus fermentans</name>
    <dbReference type="NCBI Taxonomy" id="1281767"/>
    <lineage>
        <taxon>Bacteria</taxon>
        <taxon>Bacillati</taxon>
        <taxon>Bacillota</taxon>
        <taxon>Bacilli</taxon>
        <taxon>Bacillales</taxon>
        <taxon>Bacillaceae</taxon>
        <taxon>Tepidibacillus</taxon>
    </lineage>
</organism>
<dbReference type="PANTHER" id="PTHR11820">
    <property type="entry name" value="ACYLPYRUVASE"/>
    <property type="match status" value="1"/>
</dbReference>